<reference evidence="2" key="1">
    <citation type="submission" date="2016-10" db="EMBL/GenBank/DDBJ databases">
        <title>Sequence of Gallionella enrichment culture.</title>
        <authorList>
            <person name="Poehlein A."/>
            <person name="Muehling M."/>
            <person name="Daniel R."/>
        </authorList>
    </citation>
    <scope>NUCLEOTIDE SEQUENCE</scope>
</reference>
<evidence type="ECO:0000313" key="2">
    <source>
        <dbReference type="EMBL" id="OIQ76125.1"/>
    </source>
</evidence>
<protein>
    <submittedName>
        <fullName evidence="2">Dinitrogenase iron-molybdenum cofactor</fullName>
    </submittedName>
</protein>
<feature type="domain" description="Dinitrogenase iron-molybdenum cofactor biosynthesis" evidence="1">
    <location>
        <begin position="10"/>
        <end position="104"/>
    </location>
</feature>
<dbReference type="SUPFAM" id="SSF53146">
    <property type="entry name" value="Nitrogenase accessory factor-like"/>
    <property type="match status" value="1"/>
</dbReference>
<proteinExistence type="predicted"/>
<gene>
    <name evidence="2" type="ORF">GALL_422020</name>
</gene>
<dbReference type="Gene3D" id="3.30.420.130">
    <property type="entry name" value="Dinitrogenase iron-molybdenum cofactor biosynthesis domain"/>
    <property type="match status" value="1"/>
</dbReference>
<dbReference type="Pfam" id="PF02579">
    <property type="entry name" value="Nitro_FeMo-Co"/>
    <property type="match status" value="1"/>
</dbReference>
<dbReference type="AlphaFoldDB" id="A0A1J5QJD7"/>
<dbReference type="InterPro" id="IPR036105">
    <property type="entry name" value="DiNase_FeMo-co_biosyn_sf"/>
</dbReference>
<evidence type="ECO:0000259" key="1">
    <source>
        <dbReference type="Pfam" id="PF02579"/>
    </source>
</evidence>
<sequence>MIVCIPITTDGLVDPRWGRADWVALADVNDGKIVGWKEIEVSWSRLHDEGTEGSHHARVVRFLRDNHVETVVAHHMGDGMTRMLDTMGIPVHLGAAGEAKAAVLAAI</sequence>
<dbReference type="EMBL" id="MLJW01001961">
    <property type="protein sequence ID" value="OIQ76125.1"/>
    <property type="molecule type" value="Genomic_DNA"/>
</dbReference>
<dbReference type="InterPro" id="IPR003731">
    <property type="entry name" value="Di-Nase_FeMo-co_biosynth"/>
</dbReference>
<accession>A0A1J5QJD7</accession>
<organism evidence="2">
    <name type="scientific">mine drainage metagenome</name>
    <dbReference type="NCBI Taxonomy" id="410659"/>
    <lineage>
        <taxon>unclassified sequences</taxon>
        <taxon>metagenomes</taxon>
        <taxon>ecological metagenomes</taxon>
    </lineage>
</organism>
<name>A0A1J5QJD7_9ZZZZ</name>
<comment type="caution">
    <text evidence="2">The sequence shown here is derived from an EMBL/GenBank/DDBJ whole genome shotgun (WGS) entry which is preliminary data.</text>
</comment>